<keyword evidence="2" id="KW-1185">Reference proteome</keyword>
<reference evidence="1 2" key="1">
    <citation type="submission" date="2016-10" db="EMBL/GenBank/DDBJ databases">
        <authorList>
            <person name="de Groot N.N."/>
        </authorList>
    </citation>
    <scope>NUCLEOTIDE SEQUENCE [LARGE SCALE GENOMIC DNA]</scope>
    <source>
        <strain evidence="1 2">IBRC-M10015</strain>
    </source>
</reference>
<dbReference type="AlphaFoldDB" id="A0A1G8ZGI7"/>
<evidence type="ECO:0000313" key="1">
    <source>
        <dbReference type="EMBL" id="SDK14209.1"/>
    </source>
</evidence>
<sequence>MIITGTEDTYRTRAKVDTAANRSNIGELALASIGESSYKGNTKTVVNEDSEKRDTFEVCIDILNVDEARLITEVNVKDRTDFGGNFLIGEDILERFDLVVDPTCENFDGVDEIEEMRE</sequence>
<protein>
    <recommendedName>
        <fullName evidence="3">Aspartyl protease</fullName>
    </recommendedName>
</protein>
<evidence type="ECO:0000313" key="2">
    <source>
        <dbReference type="Proteomes" id="UP000198856"/>
    </source>
</evidence>
<dbReference type="SUPFAM" id="SSF50630">
    <property type="entry name" value="Acid proteases"/>
    <property type="match status" value="1"/>
</dbReference>
<proteinExistence type="predicted"/>
<accession>A0A1G8ZGI7</accession>
<dbReference type="InterPro" id="IPR021109">
    <property type="entry name" value="Peptidase_aspartic_dom_sf"/>
</dbReference>
<name>A0A1G8ZGI7_9EURY</name>
<dbReference type="EMBL" id="FNFC01000023">
    <property type="protein sequence ID" value="SDK14209.1"/>
    <property type="molecule type" value="Genomic_DNA"/>
</dbReference>
<evidence type="ECO:0008006" key="3">
    <source>
        <dbReference type="Google" id="ProtNLM"/>
    </source>
</evidence>
<dbReference type="Proteomes" id="UP000198856">
    <property type="component" value="Unassembled WGS sequence"/>
</dbReference>
<organism evidence="1 2">
    <name type="scientific">Halovenus aranensis</name>
    <dbReference type="NCBI Taxonomy" id="890420"/>
    <lineage>
        <taxon>Archaea</taxon>
        <taxon>Methanobacteriati</taxon>
        <taxon>Methanobacteriota</taxon>
        <taxon>Stenosarchaea group</taxon>
        <taxon>Halobacteria</taxon>
        <taxon>Halobacteriales</taxon>
        <taxon>Haloarculaceae</taxon>
        <taxon>Halovenus</taxon>
    </lineage>
</organism>
<gene>
    <name evidence="1" type="ORF">SAMN05216226_12318</name>
</gene>
<dbReference type="RefSeq" id="WP_143414193.1">
    <property type="nucleotide sequence ID" value="NZ_FNFC01000023.1"/>
</dbReference>